<evidence type="ECO:0000259" key="3">
    <source>
        <dbReference type="PROSITE" id="PS50110"/>
    </source>
</evidence>
<dbReference type="SMART" id="SM00448">
    <property type="entry name" value="REC"/>
    <property type="match status" value="1"/>
</dbReference>
<accession>A0ABR7Z3V9</accession>
<dbReference type="PANTHER" id="PTHR44591">
    <property type="entry name" value="STRESS RESPONSE REGULATOR PROTEIN 1"/>
    <property type="match status" value="1"/>
</dbReference>
<dbReference type="PROSITE" id="PS50110">
    <property type="entry name" value="RESPONSE_REGULATORY"/>
    <property type="match status" value="1"/>
</dbReference>
<protein>
    <submittedName>
        <fullName evidence="4">Response regulator</fullName>
    </submittedName>
</protein>
<evidence type="ECO:0000256" key="2">
    <source>
        <dbReference type="PROSITE-ProRule" id="PRU00169"/>
    </source>
</evidence>
<evidence type="ECO:0000313" key="5">
    <source>
        <dbReference type="Proteomes" id="UP000805841"/>
    </source>
</evidence>
<evidence type="ECO:0000256" key="1">
    <source>
        <dbReference type="ARBA" id="ARBA00022553"/>
    </source>
</evidence>
<dbReference type="Pfam" id="PF00072">
    <property type="entry name" value="Response_reg"/>
    <property type="match status" value="1"/>
</dbReference>
<dbReference type="InterPro" id="IPR050595">
    <property type="entry name" value="Bact_response_regulator"/>
</dbReference>
<comment type="caution">
    <text evidence="4">The sequence shown here is derived from an EMBL/GenBank/DDBJ whole genome shotgun (WGS) entry which is preliminary data.</text>
</comment>
<keyword evidence="5" id="KW-1185">Reference proteome</keyword>
<dbReference type="RefSeq" id="WP_190422153.1">
    <property type="nucleotide sequence ID" value="NZ_JAAOCA010000019.1"/>
</dbReference>
<gene>
    <name evidence="4" type="ORF">HAQ05_15535</name>
</gene>
<proteinExistence type="predicted"/>
<keyword evidence="1 2" id="KW-0597">Phosphoprotein</keyword>
<name>A0ABR7Z3V9_9PSED</name>
<reference evidence="4 5" key="1">
    <citation type="journal article" date="2020" name="Insects">
        <title>Bacteria Belonging to Pseudomonas typographi sp. nov. from the Bark Beetle Ips typographus Have Genomic Potential to Aid in the Host Ecology.</title>
        <authorList>
            <person name="Peral-Aranega E."/>
            <person name="Saati-Santamaria Z."/>
            <person name="Kolarik M."/>
            <person name="Rivas R."/>
            <person name="Garcia-Fraile P."/>
        </authorList>
    </citation>
    <scope>NUCLEOTIDE SEQUENCE [LARGE SCALE GENOMIC DNA]</scope>
    <source>
        <strain evidence="4 5">CA3A</strain>
    </source>
</reference>
<dbReference type="EMBL" id="JAAOCA010000019">
    <property type="protein sequence ID" value="MBD1600107.1"/>
    <property type="molecule type" value="Genomic_DNA"/>
</dbReference>
<organism evidence="4 5">
    <name type="scientific">Pseudomonas typographi</name>
    <dbReference type="NCBI Taxonomy" id="2715964"/>
    <lineage>
        <taxon>Bacteria</taxon>
        <taxon>Pseudomonadati</taxon>
        <taxon>Pseudomonadota</taxon>
        <taxon>Gammaproteobacteria</taxon>
        <taxon>Pseudomonadales</taxon>
        <taxon>Pseudomonadaceae</taxon>
        <taxon>Pseudomonas</taxon>
    </lineage>
</organism>
<evidence type="ECO:0000313" key="4">
    <source>
        <dbReference type="EMBL" id="MBD1600107.1"/>
    </source>
</evidence>
<sequence>MLNLKLHSDGGALHVLVVEDEILLNCVVCEAFREEGFVVTGVNDANEAMHFLQDHPGEVNLLVTDVRMPGEMDGLELGHFVAQWWPHIPVLTMSGYAGDRDRHPVGPFLAKPFALESLLYSATRLVAKGQYWRAAGPTLR</sequence>
<feature type="modified residue" description="4-aspartylphosphate" evidence="2">
    <location>
        <position position="65"/>
    </location>
</feature>
<dbReference type="SUPFAM" id="SSF52172">
    <property type="entry name" value="CheY-like"/>
    <property type="match status" value="1"/>
</dbReference>
<dbReference type="Proteomes" id="UP000805841">
    <property type="component" value="Unassembled WGS sequence"/>
</dbReference>
<dbReference type="InterPro" id="IPR001789">
    <property type="entry name" value="Sig_transdc_resp-reg_receiver"/>
</dbReference>
<feature type="domain" description="Response regulatory" evidence="3">
    <location>
        <begin position="14"/>
        <end position="126"/>
    </location>
</feature>
<dbReference type="Gene3D" id="3.40.50.2300">
    <property type="match status" value="1"/>
</dbReference>
<dbReference type="InterPro" id="IPR011006">
    <property type="entry name" value="CheY-like_superfamily"/>
</dbReference>
<dbReference type="PANTHER" id="PTHR44591:SF21">
    <property type="entry name" value="TWO-COMPONENT RESPONSE REGULATOR"/>
    <property type="match status" value="1"/>
</dbReference>